<protein>
    <submittedName>
        <fullName evidence="6">Peptidase</fullName>
    </submittedName>
</protein>
<dbReference type="InterPro" id="IPR000064">
    <property type="entry name" value="NLP_P60_dom"/>
</dbReference>
<reference evidence="6" key="1">
    <citation type="submission" date="2019-11" db="EMBL/GenBank/DDBJ databases">
        <title>Draft Genome Sequence of Plant Growth-Promoting Rhizosphere-Associated Bacteria.</title>
        <authorList>
            <person name="Vasilyev I.Y."/>
            <person name="Radchenko V."/>
            <person name="Ilnitskaya E.V."/>
        </authorList>
    </citation>
    <scope>NUCLEOTIDE SEQUENCE</scope>
    <source>
        <strain evidence="6">VRA_517_n</strain>
    </source>
</reference>
<evidence type="ECO:0000256" key="3">
    <source>
        <dbReference type="ARBA" id="ARBA00022801"/>
    </source>
</evidence>
<gene>
    <name evidence="6" type="ORF">GKC39_07145</name>
</gene>
<evidence type="ECO:0000313" key="6">
    <source>
        <dbReference type="EMBL" id="MSE01841.1"/>
    </source>
</evidence>
<dbReference type="PANTHER" id="PTHR47053:SF3">
    <property type="entry name" value="GAMMA-D-GLUTAMYL-L-LYSINE DIPEPTIDYL-PEPTIDASE"/>
    <property type="match status" value="1"/>
</dbReference>
<dbReference type="Gene3D" id="3.90.1720.10">
    <property type="entry name" value="endopeptidase domain like (from Nostoc punctiforme)"/>
    <property type="match status" value="1"/>
</dbReference>
<dbReference type="EMBL" id="WKKV01000002">
    <property type="protein sequence ID" value="MSE01841.1"/>
    <property type="molecule type" value="Genomic_DNA"/>
</dbReference>
<feature type="domain" description="NlpC/P60" evidence="5">
    <location>
        <begin position="170"/>
        <end position="294"/>
    </location>
</feature>
<evidence type="ECO:0000259" key="5">
    <source>
        <dbReference type="PROSITE" id="PS51935"/>
    </source>
</evidence>
<sequence length="299" mass="32919">MRAAVTAAAANVWTMPSSPRSYDAPMLENPPQIRRWLASMGYEERLQLCTDNLVQTQALFGEEVIILKEEGEWAFVAVPGQPSNKDARGYPGWMKKSQLSKDGFYTSSPAVWITKPTAILYHTNGEPDLEVSFLTRLPASGREKGFFRVVTPLGERFVNEADADECRHTKGRAADVIETGMMFLGLPYLWGGLSGFGFDCSGFMYSIFKANGYTLPRDAKDQAKAGCGAAVNDIRPADLLFFAYEEGKGAIHHVGLALGDGRMLHSPKTGKTIEVLSLEGTIYEKELCTVRRCISEKGE</sequence>
<proteinExistence type="inferred from homology"/>
<dbReference type="PANTHER" id="PTHR47053">
    <property type="entry name" value="MUREIN DD-ENDOPEPTIDASE MEPH-RELATED"/>
    <property type="match status" value="1"/>
</dbReference>
<evidence type="ECO:0000256" key="2">
    <source>
        <dbReference type="ARBA" id="ARBA00022670"/>
    </source>
</evidence>
<keyword evidence="4" id="KW-0788">Thiol protease</keyword>
<dbReference type="InterPro" id="IPR051202">
    <property type="entry name" value="Peptidase_C40"/>
</dbReference>
<evidence type="ECO:0000256" key="1">
    <source>
        <dbReference type="ARBA" id="ARBA00007074"/>
    </source>
</evidence>
<accession>A0A6A8LEN9</accession>
<dbReference type="Gene3D" id="2.30.30.40">
    <property type="entry name" value="SH3 Domains"/>
    <property type="match status" value="2"/>
</dbReference>
<dbReference type="GO" id="GO:0006508">
    <property type="term" value="P:proteolysis"/>
    <property type="evidence" value="ECO:0007669"/>
    <property type="project" value="UniProtKB-KW"/>
</dbReference>
<dbReference type="RefSeq" id="WP_025851766.1">
    <property type="nucleotide sequence ID" value="NZ_BPWC01000002.1"/>
</dbReference>
<dbReference type="SUPFAM" id="SSF54001">
    <property type="entry name" value="Cysteine proteinases"/>
    <property type="match status" value="1"/>
</dbReference>
<dbReference type="Pfam" id="PF00877">
    <property type="entry name" value="NLPC_P60"/>
    <property type="match status" value="1"/>
</dbReference>
<dbReference type="InterPro" id="IPR057812">
    <property type="entry name" value="SH3_YKFC_2nd"/>
</dbReference>
<keyword evidence="3" id="KW-0378">Hydrolase</keyword>
<organism evidence="6">
    <name type="scientific">Bacillus velezensis</name>
    <dbReference type="NCBI Taxonomy" id="492670"/>
    <lineage>
        <taxon>Bacteria</taxon>
        <taxon>Bacillati</taxon>
        <taxon>Bacillota</taxon>
        <taxon>Bacilli</taxon>
        <taxon>Bacillales</taxon>
        <taxon>Bacillaceae</taxon>
        <taxon>Bacillus</taxon>
        <taxon>Bacillus amyloliquefaciens group</taxon>
    </lineage>
</organism>
<dbReference type="AlphaFoldDB" id="A0A6A8LEN9"/>
<comment type="caution">
    <text evidence="6">The sequence shown here is derived from an EMBL/GenBank/DDBJ whole genome shotgun (WGS) entry which is preliminary data.</text>
</comment>
<dbReference type="PROSITE" id="PS51935">
    <property type="entry name" value="NLPC_P60"/>
    <property type="match status" value="1"/>
</dbReference>
<keyword evidence="2" id="KW-0645">Protease</keyword>
<dbReference type="InterPro" id="IPR038765">
    <property type="entry name" value="Papain-like_cys_pep_sf"/>
</dbReference>
<dbReference type="Pfam" id="PF23795">
    <property type="entry name" value="SH3_YKFC_2nd"/>
    <property type="match status" value="1"/>
</dbReference>
<name>A0A6A8LEN9_BACVE</name>
<comment type="similarity">
    <text evidence="1">Belongs to the peptidase C40 family.</text>
</comment>
<dbReference type="GO" id="GO:0008234">
    <property type="term" value="F:cysteine-type peptidase activity"/>
    <property type="evidence" value="ECO:0007669"/>
    <property type="project" value="UniProtKB-KW"/>
</dbReference>
<evidence type="ECO:0000256" key="4">
    <source>
        <dbReference type="ARBA" id="ARBA00022807"/>
    </source>
</evidence>